<name>A0ABQ6JEA4_9ACTN</name>
<reference evidence="3" key="1">
    <citation type="journal article" date="2019" name="Int. J. Syst. Evol. Microbiol.">
        <title>The Global Catalogue of Microorganisms (GCM) 10K type strain sequencing project: providing services to taxonomists for standard genome sequencing and annotation.</title>
        <authorList>
            <consortium name="The Broad Institute Genomics Platform"/>
            <consortium name="The Broad Institute Genome Sequencing Center for Infectious Disease"/>
            <person name="Wu L."/>
            <person name="Ma J."/>
        </authorList>
    </citation>
    <scope>NUCLEOTIDE SEQUENCE [LARGE SCALE GENOMIC DNA]</scope>
    <source>
        <strain evidence="3">NBRC 108730</strain>
    </source>
</reference>
<evidence type="ECO:0000313" key="2">
    <source>
        <dbReference type="EMBL" id="GMA85749.1"/>
    </source>
</evidence>
<proteinExistence type="predicted"/>
<feature type="region of interest" description="Disordered" evidence="1">
    <location>
        <begin position="127"/>
        <end position="148"/>
    </location>
</feature>
<evidence type="ECO:0000256" key="1">
    <source>
        <dbReference type="SAM" id="MobiDB-lite"/>
    </source>
</evidence>
<protein>
    <submittedName>
        <fullName evidence="2">Uncharacterized protein</fullName>
    </submittedName>
</protein>
<sequence length="180" mass="18256">MADAQLLLGLDLGGQAVAVPAEPALDAAPAHRLEARHDVLHVPGQQVAVVRQAVRERRAVIEDELVAAVGPGVALLDAGPERAVGVPVPADALLDLREAGDAGTVAGACSSLTLGYVIGVPLAGRRSLPARTTSPGEPGGTAVPPRLPRLRGPLVIRLLVRAGPPGSSEGSRPVLPEAPR</sequence>
<accession>A0ABQ6JEA4</accession>
<dbReference type="EMBL" id="BSUZ01000001">
    <property type="protein sequence ID" value="GMA85749.1"/>
    <property type="molecule type" value="Genomic_DNA"/>
</dbReference>
<feature type="region of interest" description="Disordered" evidence="1">
    <location>
        <begin position="161"/>
        <end position="180"/>
    </location>
</feature>
<dbReference type="Proteomes" id="UP001157017">
    <property type="component" value="Unassembled WGS sequence"/>
</dbReference>
<keyword evidence="3" id="KW-1185">Reference proteome</keyword>
<gene>
    <name evidence="2" type="ORF">GCM10025868_09990</name>
</gene>
<evidence type="ECO:0000313" key="3">
    <source>
        <dbReference type="Proteomes" id="UP001157017"/>
    </source>
</evidence>
<comment type="caution">
    <text evidence="2">The sequence shown here is derived from an EMBL/GenBank/DDBJ whole genome shotgun (WGS) entry which is preliminary data.</text>
</comment>
<organism evidence="2 3">
    <name type="scientific">Angustibacter aerolatus</name>
    <dbReference type="NCBI Taxonomy" id="1162965"/>
    <lineage>
        <taxon>Bacteria</taxon>
        <taxon>Bacillati</taxon>
        <taxon>Actinomycetota</taxon>
        <taxon>Actinomycetes</taxon>
        <taxon>Kineosporiales</taxon>
        <taxon>Kineosporiaceae</taxon>
    </lineage>
</organism>